<dbReference type="RefSeq" id="WP_323577191.1">
    <property type="nucleotide sequence ID" value="NZ_JAYGJQ010000002.1"/>
</dbReference>
<organism evidence="1 2">
    <name type="scientific">Bacteriovorax antarcticus</name>
    <dbReference type="NCBI Taxonomy" id="3088717"/>
    <lineage>
        <taxon>Bacteria</taxon>
        <taxon>Pseudomonadati</taxon>
        <taxon>Bdellovibrionota</taxon>
        <taxon>Bacteriovoracia</taxon>
        <taxon>Bacteriovoracales</taxon>
        <taxon>Bacteriovoracaceae</taxon>
        <taxon>Bacteriovorax</taxon>
    </lineage>
</organism>
<reference evidence="1 2" key="1">
    <citation type="submission" date="2023-11" db="EMBL/GenBank/DDBJ databases">
        <title>A Novel Polar Bacteriovorax (B. antarcticus) Isolated from the Biocrust in Antarctica.</title>
        <authorList>
            <person name="Mun W."/>
            <person name="Choi S.Y."/>
            <person name="Mitchell R.J."/>
        </authorList>
    </citation>
    <scope>NUCLEOTIDE SEQUENCE [LARGE SCALE GENOMIC DNA]</scope>
    <source>
        <strain evidence="1 2">PP10</strain>
    </source>
</reference>
<protein>
    <submittedName>
        <fullName evidence="1">Uncharacterized protein</fullName>
    </submittedName>
</protein>
<proteinExistence type="predicted"/>
<accession>A0ABU5VZ15</accession>
<dbReference type="Proteomes" id="UP001302274">
    <property type="component" value="Unassembled WGS sequence"/>
</dbReference>
<gene>
    <name evidence="1" type="ORF">SHI21_13630</name>
</gene>
<keyword evidence="2" id="KW-1185">Reference proteome</keyword>
<evidence type="ECO:0000313" key="2">
    <source>
        <dbReference type="Proteomes" id="UP001302274"/>
    </source>
</evidence>
<evidence type="ECO:0000313" key="1">
    <source>
        <dbReference type="EMBL" id="MEA9357260.1"/>
    </source>
</evidence>
<dbReference type="EMBL" id="JAYGJQ010000002">
    <property type="protein sequence ID" value="MEA9357260.1"/>
    <property type="molecule type" value="Genomic_DNA"/>
</dbReference>
<comment type="caution">
    <text evidence="1">The sequence shown here is derived from an EMBL/GenBank/DDBJ whole genome shotgun (WGS) entry which is preliminary data.</text>
</comment>
<sequence>MKKHEDENIETKLIEIFELKNQLENQIKGLQTSSLPWDKYDFLIAFLAGFSGAAADYLIVGGADRKDFKASCSEASTPNFLKDYDLKNNPIDKQIPGASLGDHRLYSYGHDLTRISKAISLMRGNSSEIGIDSVHGILKGTLHPNWNTNISIQQAMIILFLHLYKDFFTSRSLPIPGSTLIAELNGNKMPSWLEDAYIEKEFNLRTITGHTISAVIPEIIIRSYIFIKYYNTNHDREIVNHKRNEILLLSHSIVSGSNLTKSYLAQNPYLINYSEIMRTLSLASNVIIQNTKFTNNLKSKNHLRIADNLLDIKMNDLLMLVAFDKSQILNNSIKKIG</sequence>
<name>A0ABU5VZ15_9BACT</name>